<dbReference type="Proteomes" id="UP001177003">
    <property type="component" value="Chromosome 9"/>
</dbReference>
<feature type="region of interest" description="Disordered" evidence="1">
    <location>
        <begin position="42"/>
        <end position="61"/>
    </location>
</feature>
<dbReference type="AlphaFoldDB" id="A0AA35ZX37"/>
<reference evidence="2" key="1">
    <citation type="submission" date="2023-04" db="EMBL/GenBank/DDBJ databases">
        <authorList>
            <person name="Vijverberg K."/>
            <person name="Xiong W."/>
            <person name="Schranz E."/>
        </authorList>
    </citation>
    <scope>NUCLEOTIDE SEQUENCE</scope>
</reference>
<accession>A0AA35ZX37</accession>
<evidence type="ECO:0000313" key="2">
    <source>
        <dbReference type="EMBL" id="CAI9300530.1"/>
    </source>
</evidence>
<organism evidence="2 3">
    <name type="scientific">Lactuca saligna</name>
    <name type="common">Willowleaf lettuce</name>
    <dbReference type="NCBI Taxonomy" id="75948"/>
    <lineage>
        <taxon>Eukaryota</taxon>
        <taxon>Viridiplantae</taxon>
        <taxon>Streptophyta</taxon>
        <taxon>Embryophyta</taxon>
        <taxon>Tracheophyta</taxon>
        <taxon>Spermatophyta</taxon>
        <taxon>Magnoliopsida</taxon>
        <taxon>eudicotyledons</taxon>
        <taxon>Gunneridae</taxon>
        <taxon>Pentapetalae</taxon>
        <taxon>asterids</taxon>
        <taxon>campanulids</taxon>
        <taxon>Asterales</taxon>
        <taxon>Asteraceae</taxon>
        <taxon>Cichorioideae</taxon>
        <taxon>Cichorieae</taxon>
        <taxon>Lactucinae</taxon>
        <taxon>Lactuca</taxon>
    </lineage>
</organism>
<dbReference type="PANTHER" id="PTHR35726:SF4">
    <property type="entry name" value="GLUTAMIC ACID-RICH PROTEIN-LIKE"/>
    <property type="match status" value="1"/>
</dbReference>
<evidence type="ECO:0000256" key="1">
    <source>
        <dbReference type="SAM" id="MobiDB-lite"/>
    </source>
</evidence>
<feature type="compositionally biased region" description="Acidic residues" evidence="1">
    <location>
        <begin position="51"/>
        <end position="61"/>
    </location>
</feature>
<protein>
    <submittedName>
        <fullName evidence="2">Uncharacterized protein</fullName>
    </submittedName>
</protein>
<feature type="compositionally biased region" description="Basic and acidic residues" evidence="1">
    <location>
        <begin position="92"/>
        <end position="107"/>
    </location>
</feature>
<name>A0AA35ZX37_LACSI</name>
<keyword evidence="3" id="KW-1185">Reference proteome</keyword>
<feature type="compositionally biased region" description="Acidic residues" evidence="1">
    <location>
        <begin position="108"/>
        <end position="124"/>
    </location>
</feature>
<evidence type="ECO:0000313" key="3">
    <source>
        <dbReference type="Proteomes" id="UP001177003"/>
    </source>
</evidence>
<gene>
    <name evidence="2" type="ORF">LSALG_LOCUS39157</name>
</gene>
<feature type="region of interest" description="Disordered" evidence="1">
    <location>
        <begin position="84"/>
        <end position="128"/>
    </location>
</feature>
<dbReference type="EMBL" id="OX465085">
    <property type="protein sequence ID" value="CAI9300530.1"/>
    <property type="molecule type" value="Genomic_DNA"/>
</dbReference>
<dbReference type="PANTHER" id="PTHR35726">
    <property type="entry name" value="GLUTAMIC ACID-RICH PROTEIN-LIKE"/>
    <property type="match status" value="1"/>
</dbReference>
<proteinExistence type="predicted"/>
<sequence>MEFNRKMKNSMIDVTPFLLFESSADSEDAIADDVLRRHHYHNHHQEKHEEKEEESMDDDVESCSYDHSFHVNVKTNHDNHHQVHAYGVGHGQYDHDHGDVYDGNREEINDDDDDDDDDNNDDNWGESKMIDQEKRCHELCVDSSSLDDRQFWETCLDS</sequence>